<dbReference type="Proteomes" id="UP000017837">
    <property type="component" value="Unassembled WGS sequence"/>
</dbReference>
<dbReference type="InterPro" id="IPR000383">
    <property type="entry name" value="Xaa-Pro-like_dom"/>
</dbReference>
<organism evidence="2 3">
    <name type="scientific">Asticcacaulis benevestitus DSM 16100 = ATCC BAA-896</name>
    <dbReference type="NCBI Taxonomy" id="1121022"/>
    <lineage>
        <taxon>Bacteria</taxon>
        <taxon>Pseudomonadati</taxon>
        <taxon>Pseudomonadota</taxon>
        <taxon>Alphaproteobacteria</taxon>
        <taxon>Caulobacterales</taxon>
        <taxon>Caulobacteraceae</taxon>
        <taxon>Asticcacaulis</taxon>
    </lineage>
</organism>
<dbReference type="OrthoDB" id="9800435at2"/>
<evidence type="ECO:0000313" key="2">
    <source>
        <dbReference type="EMBL" id="ESQ94326.1"/>
    </source>
</evidence>
<sequence>MPEVILAGAAGRIEARYSAGKTENAPIALILHPHPKAGGHMNNPVTVQLFHLFMTRGFSVLRFNFRGVQKSQGEFDSGIGELADAATALDWLQAKNPTASQFWVAGYDFGAYIGMQLLMRRPETDGFISVSPPTNAYDFSFLAPCPASGMFLHGGNDSIVPTAEVDRVVTKLRSQKGIVIASEVVPEANHFWNDQLKEVETRVGDYIDMRMAERG</sequence>
<gene>
    <name evidence="2" type="ORF">ABENE_02135</name>
</gene>
<feature type="domain" description="Xaa-Pro dipeptidyl-peptidase-like" evidence="1">
    <location>
        <begin position="33"/>
        <end position="139"/>
    </location>
</feature>
<dbReference type="RefSeq" id="WP_018080079.1">
    <property type="nucleotide sequence ID" value="NZ_AQWM01000001.1"/>
</dbReference>
<keyword evidence="3" id="KW-1185">Reference proteome</keyword>
<name>V4Q119_9CAUL</name>
<comment type="caution">
    <text evidence="2">The sequence shown here is derived from an EMBL/GenBank/DDBJ whole genome shotgun (WGS) entry which is preliminary data.</text>
</comment>
<dbReference type="PANTHER" id="PTHR42103">
    <property type="entry name" value="ALPHA/BETA-HYDROLASES SUPERFAMILY PROTEIN"/>
    <property type="match status" value="1"/>
</dbReference>
<keyword evidence="2" id="KW-0378">Hydrolase</keyword>
<dbReference type="Pfam" id="PF02129">
    <property type="entry name" value="Peptidase_S15"/>
    <property type="match status" value="1"/>
</dbReference>
<dbReference type="PANTHER" id="PTHR42103:SF2">
    <property type="entry name" value="AB HYDROLASE-1 DOMAIN-CONTAINING PROTEIN"/>
    <property type="match status" value="1"/>
</dbReference>
<dbReference type="AlphaFoldDB" id="V4Q119"/>
<dbReference type="SUPFAM" id="SSF53474">
    <property type="entry name" value="alpha/beta-Hydrolases"/>
    <property type="match status" value="1"/>
</dbReference>
<accession>V4Q119</accession>
<dbReference type="ESTHER" id="9caul-v4q119">
    <property type="family name" value="Atu1826-like"/>
</dbReference>
<dbReference type="PATRIC" id="fig|1121022.4.peg.420"/>
<dbReference type="eggNOG" id="COG2945">
    <property type="taxonomic scope" value="Bacteria"/>
</dbReference>
<protein>
    <submittedName>
        <fullName evidence="2">Alpha/beta hydrolase</fullName>
    </submittedName>
</protein>
<dbReference type="STRING" id="1121022.GCA_000376105_00400"/>
<evidence type="ECO:0000259" key="1">
    <source>
        <dbReference type="Pfam" id="PF02129"/>
    </source>
</evidence>
<dbReference type="InterPro" id="IPR029058">
    <property type="entry name" value="AB_hydrolase_fold"/>
</dbReference>
<evidence type="ECO:0000313" key="3">
    <source>
        <dbReference type="Proteomes" id="UP000017837"/>
    </source>
</evidence>
<dbReference type="EMBL" id="AWGB01000004">
    <property type="protein sequence ID" value="ESQ94326.1"/>
    <property type="molecule type" value="Genomic_DNA"/>
</dbReference>
<reference evidence="2 3" key="1">
    <citation type="journal article" date="2014" name="Nature">
        <title>Sequential evolution of bacterial morphology by co-option of a developmental regulator.</title>
        <authorList>
            <person name="Jiang C."/>
            <person name="Brown P.J."/>
            <person name="Ducret A."/>
            <person name="Brun Y.V."/>
        </authorList>
    </citation>
    <scope>NUCLEOTIDE SEQUENCE [LARGE SCALE GENOMIC DNA]</scope>
    <source>
        <strain evidence="2 3">DSM 16100</strain>
    </source>
</reference>
<proteinExistence type="predicted"/>
<dbReference type="Gene3D" id="3.40.50.1820">
    <property type="entry name" value="alpha/beta hydrolase"/>
    <property type="match status" value="1"/>
</dbReference>
<dbReference type="GO" id="GO:0016787">
    <property type="term" value="F:hydrolase activity"/>
    <property type="evidence" value="ECO:0007669"/>
    <property type="project" value="UniProtKB-KW"/>
</dbReference>